<dbReference type="Pfam" id="PF11848">
    <property type="entry name" value="DUF3368"/>
    <property type="match status" value="1"/>
</dbReference>
<evidence type="ECO:0000313" key="2">
    <source>
        <dbReference type="Proteomes" id="UP000460412"/>
    </source>
</evidence>
<organism evidence="1 2">
    <name type="scientific">Sporofaciens musculi</name>
    <dbReference type="NCBI Taxonomy" id="2681861"/>
    <lineage>
        <taxon>Bacteria</taxon>
        <taxon>Bacillati</taxon>
        <taxon>Bacillota</taxon>
        <taxon>Clostridia</taxon>
        <taxon>Lachnospirales</taxon>
        <taxon>Lachnospiraceae</taxon>
        <taxon>Sporofaciens</taxon>
    </lineage>
</organism>
<sequence>MNSKRIICNTSPIIGLISIGKLSLLGELFDELILPEAVYRELCADSSSHQKEIDEIKDCVRKGYFKIYSVKNSDMVKSMYGKLHYGELEVIVAAKELGLQMAVIDEKAARKMASEFLVDTIGILGILILAKQRGFVKCIKPDVDKLRMNGYRISDELYIQILAKAGEE</sequence>
<gene>
    <name evidence="1" type="ORF">GN277_21365</name>
</gene>
<keyword evidence="2" id="KW-1185">Reference proteome</keyword>
<reference evidence="1 2" key="1">
    <citation type="submission" date="2019-12" db="EMBL/GenBank/DDBJ databases">
        <title>Sporaefaciens musculi gen. nov., sp. nov., a novel bacterium isolated from the caecum of an obese mouse.</title>
        <authorList>
            <person name="Rasmussen T.S."/>
            <person name="Streidl T."/>
            <person name="Hitch T.C.A."/>
            <person name="Wortmann E."/>
            <person name="Deptula P."/>
            <person name="Hansen M."/>
            <person name="Nielsen D.S."/>
            <person name="Clavel T."/>
            <person name="Vogensen F.K."/>
        </authorList>
    </citation>
    <scope>NUCLEOTIDE SEQUENCE [LARGE SCALE GENOMIC DNA]</scope>
    <source>
        <strain evidence="1 2">WCA-9-b2</strain>
    </source>
</reference>
<dbReference type="Proteomes" id="UP000460412">
    <property type="component" value="Unassembled WGS sequence"/>
</dbReference>
<dbReference type="AlphaFoldDB" id="A0A7X3MKA6"/>
<dbReference type="EMBL" id="WUQX01000001">
    <property type="protein sequence ID" value="MXP77807.1"/>
    <property type="molecule type" value="Genomic_DNA"/>
</dbReference>
<comment type="caution">
    <text evidence="1">The sequence shown here is derived from an EMBL/GenBank/DDBJ whole genome shotgun (WGS) entry which is preliminary data.</text>
</comment>
<protein>
    <submittedName>
        <fullName evidence="1">DUF3368 domain-containing protein</fullName>
    </submittedName>
</protein>
<accession>A0A7X3MKA6</accession>
<dbReference type="RefSeq" id="WP_159753442.1">
    <property type="nucleotide sequence ID" value="NZ_CATIFW010000114.1"/>
</dbReference>
<dbReference type="PANTHER" id="PTHR39550:SF1">
    <property type="entry name" value="SLL0658 PROTEIN"/>
    <property type="match status" value="1"/>
</dbReference>
<dbReference type="InterPro" id="IPR021799">
    <property type="entry name" value="PIN-like_prokaryotic"/>
</dbReference>
<dbReference type="PANTHER" id="PTHR39550">
    <property type="entry name" value="SLL0658 PROTEIN"/>
    <property type="match status" value="1"/>
</dbReference>
<evidence type="ECO:0000313" key="1">
    <source>
        <dbReference type="EMBL" id="MXP77807.1"/>
    </source>
</evidence>
<name>A0A7X3MKA6_9FIRM</name>
<proteinExistence type="predicted"/>